<reference evidence="2 3" key="1">
    <citation type="submission" date="2011-08" db="EMBL/GenBank/DDBJ databases">
        <title>The Genome Sequence of Selenomonas noxia F0398.</title>
        <authorList>
            <consortium name="The Broad Institute Genome Sequencing Platform"/>
            <person name="Earl A."/>
            <person name="Ward D."/>
            <person name="Feldgarden M."/>
            <person name="Gevers D."/>
            <person name="Izard J."/>
            <person name="Ganesan A."/>
            <person name="Blanton J.M."/>
            <person name="Baranova O.V."/>
            <person name="Tanner A.C."/>
            <person name="Dewhirst F.E."/>
            <person name="Young S.K."/>
            <person name="Zeng Q."/>
            <person name="Gargeya S."/>
            <person name="Fitzgerald M."/>
            <person name="Haas B."/>
            <person name="Abouelleil A."/>
            <person name="Alvarado L."/>
            <person name="Arachchi H.M."/>
            <person name="Berlin A."/>
            <person name="Brown A."/>
            <person name="Chapman S.B."/>
            <person name="Chen Z."/>
            <person name="Dunbar C."/>
            <person name="Freedman E."/>
            <person name="Gearin G."/>
            <person name="Gellesch M."/>
            <person name="Goldberg J."/>
            <person name="Griggs A."/>
            <person name="Gujja S."/>
            <person name="Heiman D."/>
            <person name="Howarth C."/>
            <person name="Larson L."/>
            <person name="Lui A."/>
            <person name="MacDonald P.J.P."/>
            <person name="Montmayeur A."/>
            <person name="Murphy C."/>
            <person name="Neiman D."/>
            <person name="Pearson M."/>
            <person name="Priest M."/>
            <person name="Roberts A."/>
            <person name="Saif S."/>
            <person name="Shea T."/>
            <person name="Shenoy N."/>
            <person name="Sisk P."/>
            <person name="Stolte C."/>
            <person name="Sykes S."/>
            <person name="Wortman J."/>
            <person name="Nusbaum C."/>
            <person name="Birren B."/>
        </authorList>
    </citation>
    <scope>NUCLEOTIDE SEQUENCE [LARGE SCALE GENOMIC DNA]</scope>
    <source>
        <strain evidence="2 3">F0398</strain>
    </source>
</reference>
<dbReference type="Proteomes" id="UP000003175">
    <property type="component" value="Unassembled WGS sequence"/>
</dbReference>
<name>A0ABP2MNJ3_9FIRM</name>
<evidence type="ECO:0000256" key="1">
    <source>
        <dbReference type="SAM" id="MobiDB-lite"/>
    </source>
</evidence>
<comment type="caution">
    <text evidence="2">The sequence shown here is derived from an EMBL/GenBank/DDBJ whole genome shotgun (WGS) entry which is preliminary data.</text>
</comment>
<protein>
    <submittedName>
        <fullName evidence="2">Uncharacterized protein</fullName>
    </submittedName>
</protein>
<dbReference type="RefSeq" id="WP_006697001.1">
    <property type="nucleotide sequence ID" value="NZ_JH376861.1"/>
</dbReference>
<accession>A0ABP2MNJ3</accession>
<evidence type="ECO:0000313" key="3">
    <source>
        <dbReference type="Proteomes" id="UP000003175"/>
    </source>
</evidence>
<evidence type="ECO:0000313" key="2">
    <source>
        <dbReference type="EMBL" id="EHG23541.1"/>
    </source>
</evidence>
<proteinExistence type="predicted"/>
<sequence>MAKIPKNRSDKDMMQDYEEEETLANVLLKRERQAAERSRAEAAQEPPADLARAGLTSAQTAELGRALLELKLALAQEDIQHYKLKIRREGRQVTITAT</sequence>
<organism evidence="2 3">
    <name type="scientific">Selenomonas noxia F0398</name>
    <dbReference type="NCBI Taxonomy" id="702437"/>
    <lineage>
        <taxon>Bacteria</taxon>
        <taxon>Bacillati</taxon>
        <taxon>Bacillota</taxon>
        <taxon>Negativicutes</taxon>
        <taxon>Selenomonadales</taxon>
        <taxon>Selenomonadaceae</taxon>
        <taxon>Selenomonas</taxon>
    </lineage>
</organism>
<gene>
    <name evidence="2" type="ORF">HMPREF9432_01817</name>
</gene>
<feature type="compositionally biased region" description="Basic and acidic residues" evidence="1">
    <location>
        <begin position="30"/>
        <end position="42"/>
    </location>
</feature>
<feature type="region of interest" description="Disordered" evidence="1">
    <location>
        <begin position="30"/>
        <end position="54"/>
    </location>
</feature>
<keyword evidence="3" id="KW-1185">Reference proteome</keyword>
<dbReference type="EMBL" id="ADGH01000018">
    <property type="protein sequence ID" value="EHG23541.1"/>
    <property type="molecule type" value="Genomic_DNA"/>
</dbReference>